<feature type="non-terminal residue" evidence="1">
    <location>
        <position position="1"/>
    </location>
</feature>
<proteinExistence type="predicted"/>
<dbReference type="InterPro" id="IPR043313">
    <property type="entry name" value="LRMDA"/>
</dbReference>
<organism evidence="1 2">
    <name type="scientific">Asbolus verrucosus</name>
    <name type="common">Desert ironclad beetle</name>
    <dbReference type="NCBI Taxonomy" id="1661398"/>
    <lineage>
        <taxon>Eukaryota</taxon>
        <taxon>Metazoa</taxon>
        <taxon>Ecdysozoa</taxon>
        <taxon>Arthropoda</taxon>
        <taxon>Hexapoda</taxon>
        <taxon>Insecta</taxon>
        <taxon>Pterygota</taxon>
        <taxon>Neoptera</taxon>
        <taxon>Endopterygota</taxon>
        <taxon>Coleoptera</taxon>
        <taxon>Polyphaga</taxon>
        <taxon>Cucujiformia</taxon>
        <taxon>Tenebrionidae</taxon>
        <taxon>Pimeliinae</taxon>
        <taxon>Asbolus</taxon>
    </lineage>
</organism>
<dbReference type="OrthoDB" id="272149at2759"/>
<dbReference type="EMBL" id="QDEB01085836">
    <property type="protein sequence ID" value="RZC33780.1"/>
    <property type="molecule type" value="Genomic_DNA"/>
</dbReference>
<dbReference type="FunFam" id="3.80.10.10:FF:000793">
    <property type="entry name" value="Leucine rich melanocyte differentiation associated"/>
    <property type="match status" value="1"/>
</dbReference>
<dbReference type="SUPFAM" id="SSF52058">
    <property type="entry name" value="L domain-like"/>
    <property type="match status" value="1"/>
</dbReference>
<dbReference type="InterPro" id="IPR001611">
    <property type="entry name" value="Leu-rich_rpt"/>
</dbReference>
<name>A0A482VLX5_ASBVE</name>
<sequence length="220" mass="25244">LCYSGQKCQRIPEALVKLYGSKVQSLDLSYNELVTLRGLEGFPLLKELVLDNNQLTDALVLPYLPHLHTLSLNKNNISDIESLVVKVRHNLPALTYLSLLGNKACPNQLSNIDNDDEDYQRYRYYVLHHLPGLKFLDSNKVRESERGEARRRGQFMKVVRPTLSNNINDNSRNNTITNSFTPLPRSIRSPEDYKGAYGKCRYRYNGKHSEGNRFISNSDL</sequence>
<dbReference type="Gene3D" id="3.80.10.10">
    <property type="entry name" value="Ribonuclease Inhibitor"/>
    <property type="match status" value="1"/>
</dbReference>
<dbReference type="Pfam" id="PF14580">
    <property type="entry name" value="LRR_9"/>
    <property type="match status" value="1"/>
</dbReference>
<dbReference type="STRING" id="1661398.A0A482VLX5"/>
<accession>A0A482VLX5</accession>
<protein>
    <submittedName>
        <fullName evidence="1">Leucine-rich repeat-containing protein C10orf11</fullName>
    </submittedName>
</protein>
<dbReference type="AlphaFoldDB" id="A0A482VLX5"/>
<gene>
    <name evidence="1" type="ORF">BDFB_002678</name>
</gene>
<evidence type="ECO:0000313" key="1">
    <source>
        <dbReference type="EMBL" id="RZC33780.1"/>
    </source>
</evidence>
<dbReference type="PANTHER" id="PTHR46282:SF2">
    <property type="entry name" value="LEUCINE-RICH MELANOCYTE DIFFERENTIATION-ASSOCIATED PROTEIN"/>
    <property type="match status" value="1"/>
</dbReference>
<dbReference type="InterPro" id="IPR032675">
    <property type="entry name" value="LRR_dom_sf"/>
</dbReference>
<dbReference type="PANTHER" id="PTHR46282">
    <property type="entry name" value="LEUCINE-RICH MELANOCYTE DIFFERENTIATION-ASSOCIATED PROTEIN"/>
    <property type="match status" value="1"/>
</dbReference>
<comment type="caution">
    <text evidence="1">The sequence shown here is derived from an EMBL/GenBank/DDBJ whole genome shotgun (WGS) entry which is preliminary data.</text>
</comment>
<evidence type="ECO:0000313" key="2">
    <source>
        <dbReference type="Proteomes" id="UP000292052"/>
    </source>
</evidence>
<dbReference type="Proteomes" id="UP000292052">
    <property type="component" value="Unassembled WGS sequence"/>
</dbReference>
<reference evidence="1 2" key="1">
    <citation type="submission" date="2017-03" db="EMBL/GenBank/DDBJ databases">
        <title>Genome of the blue death feigning beetle - Asbolus verrucosus.</title>
        <authorList>
            <person name="Rider S.D."/>
        </authorList>
    </citation>
    <scope>NUCLEOTIDE SEQUENCE [LARGE SCALE GENOMIC DNA]</scope>
    <source>
        <strain evidence="1">Butters</strain>
        <tissue evidence="1">Head and leg muscle</tissue>
    </source>
</reference>
<keyword evidence="2" id="KW-1185">Reference proteome</keyword>
<dbReference type="PROSITE" id="PS51450">
    <property type="entry name" value="LRR"/>
    <property type="match status" value="1"/>
</dbReference>